<evidence type="ECO:0000313" key="4">
    <source>
        <dbReference type="Proteomes" id="UP001597227"/>
    </source>
</evidence>
<dbReference type="InterPro" id="IPR019454">
    <property type="entry name" value="Lipoprot_YkyA-like"/>
</dbReference>
<dbReference type="Proteomes" id="UP001597227">
    <property type="component" value="Unassembled WGS sequence"/>
</dbReference>
<dbReference type="InterPro" id="IPR036785">
    <property type="entry name" value="YkyA-like_sf"/>
</dbReference>
<organism evidence="3 4">
    <name type="scientific">Fredinandcohnia salidurans</name>
    <dbReference type="NCBI Taxonomy" id="2595041"/>
    <lineage>
        <taxon>Bacteria</taxon>
        <taxon>Bacillati</taxon>
        <taxon>Bacillota</taxon>
        <taxon>Bacilli</taxon>
        <taxon>Bacillales</taxon>
        <taxon>Bacillaceae</taxon>
        <taxon>Fredinandcohnia</taxon>
    </lineage>
</organism>
<accession>A0ABW4MK13</accession>
<keyword evidence="2" id="KW-0732">Signal</keyword>
<keyword evidence="4" id="KW-1185">Reference proteome</keyword>
<dbReference type="PROSITE" id="PS51257">
    <property type="entry name" value="PROKAR_LIPOPROTEIN"/>
    <property type="match status" value="1"/>
</dbReference>
<sequence length="222" mass="25911">MKNNTFKIVFLCVCMSFLLMGCLGGPTPEEQIYETLEKVVTVEKDFEEQQNPLVELEKKEKELYDEILTLGMKEFDQIVSLSNDALAIVGDRETRINNEQKSIEASKKEFQKVDALISEIKEDSVKEEANELVSLMNERYESYEDLYTVYKEAIEHDKKLYEMFQNEELTLDELEQQITLINETYEKVVAANETFNKLTDQYNKAKVTFYQNAGLEVVFKEE</sequence>
<dbReference type="Gene3D" id="1.20.120.570">
    <property type="entry name" value="YkyA-like"/>
    <property type="match status" value="1"/>
</dbReference>
<comment type="caution">
    <text evidence="3">The sequence shown here is derived from an EMBL/GenBank/DDBJ whole genome shotgun (WGS) entry which is preliminary data.</text>
</comment>
<feature type="coiled-coil region" evidence="1">
    <location>
        <begin position="126"/>
        <end position="191"/>
    </location>
</feature>
<keyword evidence="1" id="KW-0175">Coiled coil</keyword>
<evidence type="ECO:0000256" key="1">
    <source>
        <dbReference type="SAM" id="Coils"/>
    </source>
</evidence>
<gene>
    <name evidence="3" type="ORF">ACFSFW_03545</name>
</gene>
<reference evidence="4" key="1">
    <citation type="journal article" date="2019" name="Int. J. Syst. Evol. Microbiol.">
        <title>The Global Catalogue of Microorganisms (GCM) 10K type strain sequencing project: providing services to taxonomists for standard genome sequencing and annotation.</title>
        <authorList>
            <consortium name="The Broad Institute Genomics Platform"/>
            <consortium name="The Broad Institute Genome Sequencing Center for Infectious Disease"/>
            <person name="Wu L."/>
            <person name="Ma J."/>
        </authorList>
    </citation>
    <scope>NUCLEOTIDE SEQUENCE [LARGE SCALE GENOMIC DNA]</scope>
    <source>
        <strain evidence="4">CCUG 15531</strain>
    </source>
</reference>
<dbReference type="EMBL" id="JBHUEK010000007">
    <property type="protein sequence ID" value="MFD1777728.1"/>
    <property type="molecule type" value="Genomic_DNA"/>
</dbReference>
<dbReference type="RefSeq" id="WP_304215858.1">
    <property type="nucleotide sequence ID" value="NZ_JBHUEK010000007.1"/>
</dbReference>
<name>A0ABW4MK13_9BACI</name>
<feature type="signal peptide" evidence="2">
    <location>
        <begin position="1"/>
        <end position="21"/>
    </location>
</feature>
<evidence type="ECO:0000313" key="3">
    <source>
        <dbReference type="EMBL" id="MFD1777728.1"/>
    </source>
</evidence>
<evidence type="ECO:0000256" key="2">
    <source>
        <dbReference type="SAM" id="SignalP"/>
    </source>
</evidence>
<feature type="chain" id="PRO_5045929672" evidence="2">
    <location>
        <begin position="22"/>
        <end position="222"/>
    </location>
</feature>
<dbReference type="Pfam" id="PF10368">
    <property type="entry name" value="YkyA"/>
    <property type="match status" value="1"/>
</dbReference>
<proteinExistence type="predicted"/>
<dbReference type="SUPFAM" id="SSF140423">
    <property type="entry name" value="MW0975(SA0943)-like"/>
    <property type="match status" value="1"/>
</dbReference>
<protein>
    <submittedName>
        <fullName evidence="3">YkyA family protein</fullName>
    </submittedName>
</protein>